<feature type="domain" description="AB hydrolase-1" evidence="1">
    <location>
        <begin position="64"/>
        <end position="309"/>
    </location>
</feature>
<protein>
    <submittedName>
        <fullName evidence="2">Alpha/beta hydrolase</fullName>
    </submittedName>
</protein>
<reference evidence="2" key="1">
    <citation type="submission" date="2020-11" db="EMBL/GenBank/DDBJ databases">
        <title>Halonatronomonas betainensis gen. nov., sp. nov. a novel haloalkaliphilic representative of the family Halanaerobiacae capable of betaine degradation.</title>
        <authorList>
            <person name="Boltyanskaya Y."/>
            <person name="Kevbrin V."/>
            <person name="Detkova E."/>
            <person name="Grouzdev D.S."/>
            <person name="Koziaeva V."/>
            <person name="Zhilina T."/>
        </authorList>
    </citation>
    <scope>NUCLEOTIDE SEQUENCE</scope>
    <source>
        <strain evidence="2">Z-7014</strain>
    </source>
</reference>
<dbReference type="InterPro" id="IPR000639">
    <property type="entry name" value="Epox_hydrolase-like"/>
</dbReference>
<evidence type="ECO:0000313" key="2">
    <source>
        <dbReference type="EMBL" id="MBF8436394.1"/>
    </source>
</evidence>
<dbReference type="PANTHER" id="PTHR46438:SF11">
    <property type="entry name" value="LIPASE-RELATED"/>
    <property type="match status" value="1"/>
</dbReference>
<dbReference type="Gene3D" id="3.40.50.1820">
    <property type="entry name" value="alpha/beta hydrolase"/>
    <property type="match status" value="1"/>
</dbReference>
<dbReference type="SUPFAM" id="SSF53474">
    <property type="entry name" value="alpha/beta-Hydrolases"/>
    <property type="match status" value="1"/>
</dbReference>
<dbReference type="PANTHER" id="PTHR46438">
    <property type="entry name" value="ALPHA/BETA-HYDROLASES SUPERFAMILY PROTEIN"/>
    <property type="match status" value="1"/>
</dbReference>
<comment type="caution">
    <text evidence="2">The sequence shown here is derived from an EMBL/GenBank/DDBJ whole genome shotgun (WGS) entry which is preliminary data.</text>
</comment>
<evidence type="ECO:0000313" key="3">
    <source>
        <dbReference type="Proteomes" id="UP000621436"/>
    </source>
</evidence>
<dbReference type="Pfam" id="PF12697">
    <property type="entry name" value="Abhydrolase_6"/>
    <property type="match status" value="1"/>
</dbReference>
<organism evidence="2 3">
    <name type="scientific">Halonatronomonas betaini</name>
    <dbReference type="NCBI Taxonomy" id="2778430"/>
    <lineage>
        <taxon>Bacteria</taxon>
        <taxon>Bacillati</taxon>
        <taxon>Bacillota</taxon>
        <taxon>Clostridia</taxon>
        <taxon>Halanaerobiales</taxon>
        <taxon>Halarsenatibacteraceae</taxon>
        <taxon>Halonatronomonas</taxon>
    </lineage>
</organism>
<proteinExistence type="predicted"/>
<dbReference type="RefSeq" id="WP_270453260.1">
    <property type="nucleotide sequence ID" value="NZ_JADPIE010000002.1"/>
</dbReference>
<gene>
    <name evidence="2" type="ORF">I0Q91_04815</name>
</gene>
<dbReference type="AlphaFoldDB" id="A0A931F9F1"/>
<dbReference type="InterPro" id="IPR000073">
    <property type="entry name" value="AB_hydrolase_1"/>
</dbReference>
<dbReference type="InterPro" id="IPR029058">
    <property type="entry name" value="AB_hydrolase_fold"/>
</dbReference>
<dbReference type="PRINTS" id="PR00412">
    <property type="entry name" value="EPOXHYDRLASE"/>
</dbReference>
<keyword evidence="2" id="KW-0378">Hydrolase</keyword>
<evidence type="ECO:0000259" key="1">
    <source>
        <dbReference type="Pfam" id="PF12697"/>
    </source>
</evidence>
<sequence>MKFKKLITFLFLIILISGLQGNGLNASEKNFNPAPFPESQFLEVDNINYHYRLWEPAEEIRGKVLLLHGFAGSTYSWRNNVKDLKNAGYQVIALDLPGFGYTDRVKGLNHSQLLQAERIWNLLAKLESEEIVEQNKDWHLIGHSYGGGTAAATAYYNQSRVNSLILIAGALNVEERFDTVLLEIEPLQQLAKPLIRNILFSEPVFARLLAFIYGENILDHDLEMLIKPLQIPGTEDVLIDIASTFQDLPESKFTDINLPILLIWGEEDKSISTPPEEGQRLYDIHDNAKLVYIEKASHFPMESHPDRVNSILIDWLNTK</sequence>
<accession>A0A931F9F1</accession>
<keyword evidence="3" id="KW-1185">Reference proteome</keyword>
<dbReference type="EMBL" id="JADPIE010000002">
    <property type="protein sequence ID" value="MBF8436394.1"/>
    <property type="molecule type" value="Genomic_DNA"/>
</dbReference>
<dbReference type="GO" id="GO:0016787">
    <property type="term" value="F:hydrolase activity"/>
    <property type="evidence" value="ECO:0007669"/>
    <property type="project" value="UniProtKB-KW"/>
</dbReference>
<dbReference type="Proteomes" id="UP000621436">
    <property type="component" value="Unassembled WGS sequence"/>
</dbReference>
<dbReference type="PRINTS" id="PR00111">
    <property type="entry name" value="ABHYDROLASE"/>
</dbReference>
<name>A0A931F9F1_9FIRM</name>